<protein>
    <recommendedName>
        <fullName evidence="3">G protein-coupled receptor</fullName>
    </recommendedName>
</protein>
<reference evidence="1" key="1">
    <citation type="submission" date="2023-10" db="EMBL/GenBank/DDBJ databases">
        <title>Genome assembly of Pristionchus species.</title>
        <authorList>
            <person name="Yoshida K."/>
            <person name="Sommer R.J."/>
        </authorList>
    </citation>
    <scope>NUCLEOTIDE SEQUENCE</scope>
    <source>
        <strain evidence="1">RS0144</strain>
    </source>
</reference>
<evidence type="ECO:0000313" key="2">
    <source>
        <dbReference type="Proteomes" id="UP001432027"/>
    </source>
</evidence>
<accession>A0AAV5TZB1</accession>
<dbReference type="AlphaFoldDB" id="A0AAV5TZB1"/>
<keyword evidence="2" id="KW-1185">Reference proteome</keyword>
<name>A0AAV5TZB1_9BILA</name>
<dbReference type="EMBL" id="BTSX01000005">
    <property type="protein sequence ID" value="GMS99531.1"/>
    <property type="molecule type" value="Genomic_DNA"/>
</dbReference>
<organism evidence="1 2">
    <name type="scientific">Pristionchus entomophagus</name>
    <dbReference type="NCBI Taxonomy" id="358040"/>
    <lineage>
        <taxon>Eukaryota</taxon>
        <taxon>Metazoa</taxon>
        <taxon>Ecdysozoa</taxon>
        <taxon>Nematoda</taxon>
        <taxon>Chromadorea</taxon>
        <taxon>Rhabditida</taxon>
        <taxon>Rhabditina</taxon>
        <taxon>Diplogasteromorpha</taxon>
        <taxon>Diplogasteroidea</taxon>
        <taxon>Neodiplogasteridae</taxon>
        <taxon>Pristionchus</taxon>
    </lineage>
</organism>
<comment type="caution">
    <text evidence="1">The sequence shown here is derived from an EMBL/GenBank/DDBJ whole genome shotgun (WGS) entry which is preliminary data.</text>
</comment>
<evidence type="ECO:0008006" key="3">
    <source>
        <dbReference type="Google" id="ProtNLM"/>
    </source>
</evidence>
<proteinExistence type="predicted"/>
<evidence type="ECO:0000313" key="1">
    <source>
        <dbReference type="EMBL" id="GMS99531.1"/>
    </source>
</evidence>
<sequence length="109" mass="11961">MKGWNSSGSKSISVRSACSGMMRFTYSVVIVPAPRAQSLTRFVISVASQSLIGSDSIEKSSRLHEHTHVSPFTILSLLECIPYSILLIPKFLLRELDKLANINGEQALP</sequence>
<gene>
    <name evidence="1" type="ORF">PENTCL1PPCAC_21706</name>
</gene>
<dbReference type="Proteomes" id="UP001432027">
    <property type="component" value="Unassembled WGS sequence"/>
</dbReference>